<feature type="domain" description="RNase H type-1" evidence="1">
    <location>
        <begin position="28"/>
        <end position="134"/>
    </location>
</feature>
<dbReference type="AlphaFoldDB" id="A0AAW2K5K5"/>
<reference evidence="2" key="1">
    <citation type="submission" date="2020-06" db="EMBL/GenBank/DDBJ databases">
        <authorList>
            <person name="Li T."/>
            <person name="Hu X."/>
            <person name="Zhang T."/>
            <person name="Song X."/>
            <person name="Zhang H."/>
            <person name="Dai N."/>
            <person name="Sheng W."/>
            <person name="Hou X."/>
            <person name="Wei L."/>
        </authorList>
    </citation>
    <scope>NUCLEOTIDE SEQUENCE</scope>
    <source>
        <strain evidence="2">G02</strain>
        <tissue evidence="2">Leaf</tissue>
    </source>
</reference>
<dbReference type="Gene3D" id="3.30.420.10">
    <property type="entry name" value="Ribonuclease H-like superfamily/Ribonuclease H"/>
    <property type="match status" value="1"/>
</dbReference>
<dbReference type="InterPro" id="IPR002156">
    <property type="entry name" value="RNaseH_domain"/>
</dbReference>
<accession>A0AAW2K5K5</accession>
<evidence type="ECO:0000313" key="2">
    <source>
        <dbReference type="EMBL" id="KAL0301331.1"/>
    </source>
</evidence>
<protein>
    <recommendedName>
        <fullName evidence="1">RNase H type-1 domain-containing protein</fullName>
    </recommendedName>
</protein>
<reference evidence="2" key="2">
    <citation type="journal article" date="2024" name="Plant">
        <title>Genomic evolution and insights into agronomic trait innovations of Sesamum species.</title>
        <authorList>
            <person name="Miao H."/>
            <person name="Wang L."/>
            <person name="Qu L."/>
            <person name="Liu H."/>
            <person name="Sun Y."/>
            <person name="Le M."/>
            <person name="Wang Q."/>
            <person name="Wei S."/>
            <person name="Zheng Y."/>
            <person name="Lin W."/>
            <person name="Duan Y."/>
            <person name="Cao H."/>
            <person name="Xiong S."/>
            <person name="Wang X."/>
            <person name="Wei L."/>
            <person name="Li C."/>
            <person name="Ma Q."/>
            <person name="Ju M."/>
            <person name="Zhao R."/>
            <person name="Li G."/>
            <person name="Mu C."/>
            <person name="Tian Q."/>
            <person name="Mei H."/>
            <person name="Zhang T."/>
            <person name="Gao T."/>
            <person name="Zhang H."/>
        </authorList>
    </citation>
    <scope>NUCLEOTIDE SEQUENCE</scope>
    <source>
        <strain evidence="2">G02</strain>
    </source>
</reference>
<dbReference type="SUPFAM" id="SSF53098">
    <property type="entry name" value="Ribonuclease H-like"/>
    <property type="match status" value="1"/>
</dbReference>
<organism evidence="2">
    <name type="scientific">Sesamum radiatum</name>
    <name type="common">Black benniseed</name>
    <dbReference type="NCBI Taxonomy" id="300843"/>
    <lineage>
        <taxon>Eukaryota</taxon>
        <taxon>Viridiplantae</taxon>
        <taxon>Streptophyta</taxon>
        <taxon>Embryophyta</taxon>
        <taxon>Tracheophyta</taxon>
        <taxon>Spermatophyta</taxon>
        <taxon>Magnoliopsida</taxon>
        <taxon>eudicotyledons</taxon>
        <taxon>Gunneridae</taxon>
        <taxon>Pentapetalae</taxon>
        <taxon>asterids</taxon>
        <taxon>lamiids</taxon>
        <taxon>Lamiales</taxon>
        <taxon>Pedaliaceae</taxon>
        <taxon>Sesamum</taxon>
    </lineage>
</organism>
<evidence type="ECO:0000259" key="1">
    <source>
        <dbReference type="Pfam" id="PF13456"/>
    </source>
</evidence>
<dbReference type="InterPro" id="IPR012337">
    <property type="entry name" value="RNaseH-like_sf"/>
</dbReference>
<dbReference type="PANTHER" id="PTHR47723:SF19">
    <property type="entry name" value="POLYNUCLEOTIDYL TRANSFERASE, RIBONUCLEASE H-LIKE SUPERFAMILY PROTEIN"/>
    <property type="match status" value="1"/>
</dbReference>
<dbReference type="PANTHER" id="PTHR47723">
    <property type="entry name" value="OS05G0353850 PROTEIN"/>
    <property type="match status" value="1"/>
</dbReference>
<dbReference type="InterPro" id="IPR053151">
    <property type="entry name" value="RNase_H-like"/>
</dbReference>
<proteinExistence type="predicted"/>
<sequence length="170" mass="19426">MGDLDEDDELIDGRLQDLSYDTLLLYNLAGIIRNSDEQVHLAYQVILRKWASVIAELIAIWQDLELALTQGLAPLVVEVDAMAVIQLLQSCVSRKWEVQYLIMRIVHIQQLLVSDIRHVFREANGAADHLAKEAASLQFTRVLRHDDITVVLRGILRLDRRGVSHLRRGR</sequence>
<dbReference type="InterPro" id="IPR036397">
    <property type="entry name" value="RNaseH_sf"/>
</dbReference>
<dbReference type="GO" id="GO:0003676">
    <property type="term" value="F:nucleic acid binding"/>
    <property type="evidence" value="ECO:0007669"/>
    <property type="project" value="InterPro"/>
</dbReference>
<comment type="caution">
    <text evidence="2">The sequence shown here is derived from an EMBL/GenBank/DDBJ whole genome shotgun (WGS) entry which is preliminary data.</text>
</comment>
<gene>
    <name evidence="2" type="ORF">Sradi_6409900</name>
</gene>
<dbReference type="EMBL" id="JACGWJ010000030">
    <property type="protein sequence ID" value="KAL0301331.1"/>
    <property type="molecule type" value="Genomic_DNA"/>
</dbReference>
<name>A0AAW2K5K5_SESRA</name>
<dbReference type="InterPro" id="IPR044730">
    <property type="entry name" value="RNase_H-like_dom_plant"/>
</dbReference>
<dbReference type="CDD" id="cd06222">
    <property type="entry name" value="RNase_H_like"/>
    <property type="match status" value="1"/>
</dbReference>
<dbReference type="Pfam" id="PF13456">
    <property type="entry name" value="RVT_3"/>
    <property type="match status" value="1"/>
</dbReference>
<dbReference type="GO" id="GO:0004523">
    <property type="term" value="F:RNA-DNA hybrid ribonuclease activity"/>
    <property type="evidence" value="ECO:0007669"/>
    <property type="project" value="InterPro"/>
</dbReference>